<keyword evidence="1" id="KW-0238">DNA-binding</keyword>
<feature type="domain" description="HTH cro/C1-type" evidence="3">
    <location>
        <begin position="26"/>
        <end position="80"/>
    </location>
</feature>
<proteinExistence type="predicted"/>
<evidence type="ECO:0000256" key="2">
    <source>
        <dbReference type="SAM" id="MobiDB-lite"/>
    </source>
</evidence>
<dbReference type="SUPFAM" id="SSF47413">
    <property type="entry name" value="lambda repressor-like DNA-binding domains"/>
    <property type="match status" value="1"/>
</dbReference>
<dbReference type="Pfam" id="PF07883">
    <property type="entry name" value="Cupin_2"/>
    <property type="match status" value="1"/>
</dbReference>
<evidence type="ECO:0000313" key="5">
    <source>
        <dbReference type="Proteomes" id="UP001205612"/>
    </source>
</evidence>
<dbReference type="InterPro" id="IPR010982">
    <property type="entry name" value="Lambda_DNA-bd_dom_sf"/>
</dbReference>
<dbReference type="Pfam" id="PF01381">
    <property type="entry name" value="HTH_3"/>
    <property type="match status" value="1"/>
</dbReference>
<feature type="region of interest" description="Disordered" evidence="2">
    <location>
        <begin position="1"/>
        <end position="27"/>
    </location>
</feature>
<dbReference type="PANTHER" id="PTHR46797:SF1">
    <property type="entry name" value="METHYLPHOSPHONATE SYNTHASE"/>
    <property type="match status" value="1"/>
</dbReference>
<gene>
    <name evidence="4" type="ORF">NX794_21360</name>
</gene>
<dbReference type="CDD" id="cd02209">
    <property type="entry name" value="cupin_XRE_C"/>
    <property type="match status" value="1"/>
</dbReference>
<dbReference type="InterPro" id="IPR001387">
    <property type="entry name" value="Cro/C1-type_HTH"/>
</dbReference>
<comment type="caution">
    <text evidence="4">The sequence shown here is derived from an EMBL/GenBank/DDBJ whole genome shotgun (WGS) entry which is preliminary data.</text>
</comment>
<dbReference type="SMART" id="SM00530">
    <property type="entry name" value="HTH_XRE"/>
    <property type="match status" value="1"/>
</dbReference>
<dbReference type="InterPro" id="IPR050807">
    <property type="entry name" value="TransReg_Diox_bact_type"/>
</dbReference>
<dbReference type="SUPFAM" id="SSF51182">
    <property type="entry name" value="RmlC-like cupins"/>
    <property type="match status" value="1"/>
</dbReference>
<dbReference type="InterPro" id="IPR014710">
    <property type="entry name" value="RmlC-like_jellyroll"/>
</dbReference>
<dbReference type="CDD" id="cd00093">
    <property type="entry name" value="HTH_XRE"/>
    <property type="match status" value="1"/>
</dbReference>
<evidence type="ECO:0000313" key="4">
    <source>
        <dbReference type="EMBL" id="MCS0603744.1"/>
    </source>
</evidence>
<protein>
    <submittedName>
        <fullName evidence="4">Helix-turn-helix domain-containing protein</fullName>
    </submittedName>
</protein>
<sequence>MNGGKGGSSAGTGAGGDDTPRVGPGIRRRRRALELTLAEVARRAGVSVPFLSQVENGRSRPSMSSLQRIADALDTTAVQLLASAQAPRPVDVVRGDTEPATRGGVRPLVRGRQRLHALEFTGDHDWGREYRHRGDEVLYVADGSAEVEADGARHLLRRGDTLYCAAELPHRWRPLEPGTRVVVVGIADHVQILDDTGP</sequence>
<organism evidence="4 5">
    <name type="scientific">Streptomyces pyxinicus</name>
    <dbReference type="NCBI Taxonomy" id="2970331"/>
    <lineage>
        <taxon>Bacteria</taxon>
        <taxon>Bacillati</taxon>
        <taxon>Actinomycetota</taxon>
        <taxon>Actinomycetes</taxon>
        <taxon>Kitasatosporales</taxon>
        <taxon>Streptomycetaceae</taxon>
        <taxon>Streptomyces</taxon>
    </lineage>
</organism>
<dbReference type="Proteomes" id="UP001205612">
    <property type="component" value="Unassembled WGS sequence"/>
</dbReference>
<dbReference type="InterPro" id="IPR013096">
    <property type="entry name" value="Cupin_2"/>
</dbReference>
<dbReference type="RefSeq" id="WP_258780241.1">
    <property type="nucleotide sequence ID" value="NZ_JANUGP010000016.1"/>
</dbReference>
<reference evidence="4 5" key="1">
    <citation type="submission" date="2022-08" db="EMBL/GenBank/DDBJ databases">
        <authorList>
            <person name="Somphong A."/>
            <person name="Phongsopitanun W."/>
        </authorList>
    </citation>
    <scope>NUCLEOTIDE SEQUENCE [LARGE SCALE GENOMIC DNA]</scope>
    <source>
        <strain evidence="4 5">LP11</strain>
    </source>
</reference>
<feature type="compositionally biased region" description="Gly residues" evidence="2">
    <location>
        <begin position="1"/>
        <end position="16"/>
    </location>
</feature>
<dbReference type="PROSITE" id="PS50943">
    <property type="entry name" value="HTH_CROC1"/>
    <property type="match status" value="1"/>
</dbReference>
<evidence type="ECO:0000256" key="1">
    <source>
        <dbReference type="ARBA" id="ARBA00023125"/>
    </source>
</evidence>
<dbReference type="EMBL" id="JANUGP010000016">
    <property type="protein sequence ID" value="MCS0603744.1"/>
    <property type="molecule type" value="Genomic_DNA"/>
</dbReference>
<keyword evidence="5" id="KW-1185">Reference proteome</keyword>
<dbReference type="Gene3D" id="2.60.120.10">
    <property type="entry name" value="Jelly Rolls"/>
    <property type="match status" value="1"/>
</dbReference>
<dbReference type="Gene3D" id="1.10.260.40">
    <property type="entry name" value="lambda repressor-like DNA-binding domains"/>
    <property type="match status" value="1"/>
</dbReference>
<accession>A0ABT2B5E5</accession>
<dbReference type="InterPro" id="IPR011051">
    <property type="entry name" value="RmlC_Cupin_sf"/>
</dbReference>
<evidence type="ECO:0000259" key="3">
    <source>
        <dbReference type="PROSITE" id="PS50943"/>
    </source>
</evidence>
<dbReference type="PANTHER" id="PTHR46797">
    <property type="entry name" value="HTH-TYPE TRANSCRIPTIONAL REGULATOR"/>
    <property type="match status" value="1"/>
</dbReference>
<name>A0ABT2B5E5_9ACTN</name>